<dbReference type="RefSeq" id="WP_132419715.1">
    <property type="nucleotide sequence ID" value="NZ_SKFG01000025.1"/>
</dbReference>
<organism evidence="1 2">
    <name type="scientific">Paenibacillus albiflavus</name>
    <dbReference type="NCBI Taxonomy" id="2545760"/>
    <lineage>
        <taxon>Bacteria</taxon>
        <taxon>Bacillati</taxon>
        <taxon>Bacillota</taxon>
        <taxon>Bacilli</taxon>
        <taxon>Bacillales</taxon>
        <taxon>Paenibacillaceae</taxon>
        <taxon>Paenibacillus</taxon>
    </lineage>
</organism>
<dbReference type="Proteomes" id="UP000295418">
    <property type="component" value="Unassembled WGS sequence"/>
</dbReference>
<keyword evidence="2" id="KW-1185">Reference proteome</keyword>
<accession>A0A4R4E560</accession>
<evidence type="ECO:0000313" key="1">
    <source>
        <dbReference type="EMBL" id="TCZ74619.1"/>
    </source>
</evidence>
<name>A0A4R4E560_9BACL</name>
<evidence type="ECO:0008006" key="3">
    <source>
        <dbReference type="Google" id="ProtNLM"/>
    </source>
</evidence>
<dbReference type="AlphaFoldDB" id="A0A4R4E560"/>
<sequence>MSKKKLAIWSVLAMLVLVFVTACGGKEKVDLGKVENGTYKNEYFGISFQVPQGWNVQDEETMRQVNEVGKEIAAGNDKTKQKQFDLAEQKLLNLAMASKFPMGEAVLNPSVISNAEKVSKSQVKTSKDYLEATKKIIIASQIPYQFKEITSVKVGGKDFDVLETSLSQDGGNLTQKIYSTLMNGYALNLIITYVDDESKAETDKLIESVSFK</sequence>
<protein>
    <recommendedName>
        <fullName evidence="3">Lipoprotein</fullName>
    </recommendedName>
</protein>
<dbReference type="PROSITE" id="PS51257">
    <property type="entry name" value="PROKAR_LIPOPROTEIN"/>
    <property type="match status" value="1"/>
</dbReference>
<comment type="caution">
    <text evidence="1">The sequence shown here is derived from an EMBL/GenBank/DDBJ whole genome shotgun (WGS) entry which is preliminary data.</text>
</comment>
<evidence type="ECO:0000313" key="2">
    <source>
        <dbReference type="Proteomes" id="UP000295418"/>
    </source>
</evidence>
<gene>
    <name evidence="1" type="ORF">E0485_19340</name>
</gene>
<proteinExistence type="predicted"/>
<dbReference type="EMBL" id="SKFG01000025">
    <property type="protein sequence ID" value="TCZ74619.1"/>
    <property type="molecule type" value="Genomic_DNA"/>
</dbReference>
<reference evidence="1 2" key="1">
    <citation type="submission" date="2019-03" db="EMBL/GenBank/DDBJ databases">
        <authorList>
            <person name="Kim M.K.M."/>
        </authorList>
    </citation>
    <scope>NUCLEOTIDE SEQUENCE [LARGE SCALE GENOMIC DNA]</scope>
    <source>
        <strain evidence="1 2">18JY21-1</strain>
    </source>
</reference>
<dbReference type="OrthoDB" id="1953897at2"/>